<dbReference type="Proteomes" id="UP000070422">
    <property type="component" value="Unassembled WGS sequence"/>
</dbReference>
<dbReference type="AlphaFoldDB" id="A0A133Y254"/>
<dbReference type="PATRIC" id="fig|87541.4.peg.626"/>
<accession>A0A133Y254</accession>
<organism evidence="1 2">
    <name type="scientific">Aerococcus christensenii</name>
    <dbReference type="NCBI Taxonomy" id="87541"/>
    <lineage>
        <taxon>Bacteria</taxon>
        <taxon>Bacillati</taxon>
        <taxon>Bacillota</taxon>
        <taxon>Bacilli</taxon>
        <taxon>Lactobacillales</taxon>
        <taxon>Aerococcaceae</taxon>
        <taxon>Aerococcus</taxon>
    </lineage>
</organism>
<proteinExistence type="predicted"/>
<reference evidence="1 2" key="1">
    <citation type="submission" date="2016-01" db="EMBL/GenBank/DDBJ databases">
        <authorList>
            <person name="Oliw E.H."/>
        </authorList>
    </citation>
    <scope>NUCLEOTIDE SEQUENCE [LARGE SCALE GENOMIC DNA]</scope>
    <source>
        <strain evidence="1 2">KA00635</strain>
    </source>
</reference>
<dbReference type="EMBL" id="LSCQ01000028">
    <property type="protein sequence ID" value="KXB37271.1"/>
    <property type="molecule type" value="Genomic_DNA"/>
</dbReference>
<protein>
    <submittedName>
        <fullName evidence="1">Uncharacterized protein</fullName>
    </submittedName>
</protein>
<comment type="caution">
    <text evidence="1">The sequence shown here is derived from an EMBL/GenBank/DDBJ whole genome shotgun (WGS) entry which is preliminary data.</text>
</comment>
<evidence type="ECO:0000313" key="1">
    <source>
        <dbReference type="EMBL" id="KXB37271.1"/>
    </source>
</evidence>
<evidence type="ECO:0000313" key="2">
    <source>
        <dbReference type="Proteomes" id="UP000070422"/>
    </source>
</evidence>
<sequence>MCPFYFFCYLAPLSILLLIIKTGKKVFLPVQLIALSFASIT</sequence>
<gene>
    <name evidence="1" type="ORF">HMPREF3187_00626</name>
</gene>
<name>A0A133Y254_9LACT</name>